<dbReference type="PROSITE" id="PS51915">
    <property type="entry name" value="ZAD"/>
    <property type="match status" value="1"/>
</dbReference>
<feature type="domain" description="C2H2-type" evidence="10">
    <location>
        <begin position="278"/>
        <end position="306"/>
    </location>
</feature>
<dbReference type="SMART" id="SM00868">
    <property type="entry name" value="zf-AD"/>
    <property type="match status" value="2"/>
</dbReference>
<feature type="compositionally biased region" description="Low complexity" evidence="9">
    <location>
        <begin position="1257"/>
        <end position="1270"/>
    </location>
</feature>
<evidence type="ECO:0000256" key="8">
    <source>
        <dbReference type="PROSITE-ProRule" id="PRU01263"/>
    </source>
</evidence>
<dbReference type="GO" id="GO:0043565">
    <property type="term" value="F:sequence-specific DNA binding"/>
    <property type="evidence" value="ECO:0007669"/>
    <property type="project" value="TreeGrafter"/>
</dbReference>
<feature type="domain" description="ZAD" evidence="11">
    <location>
        <begin position="10"/>
        <end position="85"/>
    </location>
</feature>
<feature type="domain" description="C2H2-type" evidence="10">
    <location>
        <begin position="669"/>
        <end position="697"/>
    </location>
</feature>
<dbReference type="InterPro" id="IPR012934">
    <property type="entry name" value="Znf_AD"/>
</dbReference>
<gene>
    <name evidence="12" type="ORF">g.5627</name>
</gene>
<evidence type="ECO:0000256" key="4">
    <source>
        <dbReference type="ARBA" id="ARBA00022771"/>
    </source>
</evidence>
<feature type="domain" description="C2H2-type" evidence="10">
    <location>
        <begin position="502"/>
        <end position="529"/>
    </location>
</feature>
<feature type="binding site" evidence="8">
    <location>
        <position position="58"/>
    </location>
    <ligand>
        <name>Zn(2+)</name>
        <dbReference type="ChEBI" id="CHEBI:29105"/>
    </ligand>
</feature>
<keyword evidence="3" id="KW-0677">Repeat</keyword>
<feature type="domain" description="C2H2-type" evidence="10">
    <location>
        <begin position="607"/>
        <end position="635"/>
    </location>
</feature>
<feature type="domain" description="C2H2-type" evidence="10">
    <location>
        <begin position="1101"/>
        <end position="1128"/>
    </location>
</feature>
<evidence type="ECO:0000256" key="7">
    <source>
        <dbReference type="PROSITE-ProRule" id="PRU00042"/>
    </source>
</evidence>
<feature type="region of interest" description="Disordered" evidence="9">
    <location>
        <begin position="1417"/>
        <end position="1489"/>
    </location>
</feature>
<evidence type="ECO:0000259" key="10">
    <source>
        <dbReference type="PROSITE" id="PS50157"/>
    </source>
</evidence>
<feature type="domain" description="C2H2-type" evidence="10">
    <location>
        <begin position="438"/>
        <end position="466"/>
    </location>
</feature>
<reference evidence="12" key="1">
    <citation type="submission" date="2015-11" db="EMBL/GenBank/DDBJ databases">
        <title>De novo transcriptome assembly of four potential Pierce s Disease insect vectors from Arizona vineyards.</title>
        <authorList>
            <person name="Tassone E.E."/>
        </authorList>
    </citation>
    <scope>NUCLEOTIDE SEQUENCE</scope>
</reference>
<dbReference type="InterPro" id="IPR013087">
    <property type="entry name" value="Znf_C2H2_type"/>
</dbReference>
<feature type="binding site" evidence="8">
    <location>
        <position position="61"/>
    </location>
    <ligand>
        <name>Zn(2+)</name>
        <dbReference type="ChEBI" id="CHEBI:29105"/>
    </ligand>
</feature>
<dbReference type="SMART" id="SM00355">
    <property type="entry name" value="ZnF_C2H2"/>
    <property type="match status" value="31"/>
</dbReference>
<dbReference type="PROSITE" id="PS00028">
    <property type="entry name" value="ZINC_FINGER_C2H2_1"/>
    <property type="match status" value="18"/>
</dbReference>
<sequence length="1639" mass="186391">MADFGDNFKELCRLCASFDAIKMEIFGERGKERKLLDKIHACLPLKVSEEDLLPKSLCYRCIYNLENFYDFRKGCVDAVNRLESYVNETWGNALELQYRPQKNVREDELEMENHTIRSVHSEYSDSQEPPNPADFLEARMDNEPIQSSSPQYGQVQASPQYTKEQIIEVNAGSFSCPSCPQSFSNMSALILHSKCHMGGGTLTVTGKKDAVRLFTCPVCGKTFVSKGNLSNHIKVHSSEGYTQVQERPFHCELCNKSYTVAKHLWGHVSTAHRGDPRVTCQYCLRIFSTSQNLEDHCKTKHTSEYQEAQAEKGAENNEESTQMDLDKPNSSEELSNSRRKSSNPRKIQRDESIDTEQSNHSVKEEDDSPEEESAISCLLCGRMFDNRNDLRKHILMGHGIDPAEVGYPDMEMDELSIKREQMDESEMAESMLEAETVFCCEVCIREFNDRASLWLHMLYSHREEAATACGICLRVCSDNVSLLEHVDSCHPRESMVTDKRRYSCQICARQHDSRKKLLAHVKIHNLRDADGRALDPESMVVLNSDFYGSEAPPSNEVVMDDEFSMSCEICYKSFPTEIKLIKHKRNAHKESEAMHSLNSSATYKLYFPCEVCGLSHSTRTERWRHVFSTHSDEASLVCERKDCAKVFPTQALKQEHETSHHELQGDSPNTCEICGKLWATRMNYWKHMMGVHSDCLPFICGVCLKIFCNVGDLASHVKEKHYPLDSTEEFSCDICGRPYTKKSKMSRHRKIHNLPVSEGGLEDGIFDFQSEIGERVDEPGVLKCHECPTEEFIDLEELSEHRRSAHNLVPCDLCPKYYGRTSHLWKHVYKIHKSHPDITCNICLKTSASKAHLTKHYSKHHRGHTLTEENNFVTWQDVVKNPGDEHNCCKCNKAFRKDHLMKQHLKHCTGPKMPAVFKGLSPAINGSFPCEKCPKVFETQTLMRKHLRSSHIMYHCEICDVAKDSRTELFDHIKAEHSNHPDLTCDVESCQKMLRIKKDAVKHKREHRQGYPPPTCEFCGELLPNRIKLRKHLKSYHMEKVKYMCALCTVSHLTLQDLQDHIKETHPSSVGKLNTCAICARKCPTKYKLESHLKTHGSEFFHCLTCFQVFTIEEEYTKHCEIHPPRKPNSSKQEVVKDSDAESDNEEAGIKRKGSPCGENGTKQIKLTHVCVCCKSSFATTNELCRHQLEDHAALKCETCNTFHESEEALISHKNTCKQNEGRTKRRTNPLITSLFDKSVERALRFESDDELGGTNLSSLNSLDENSSSSKELWGSPSKLSGTRKVYENDETYSPCEFCDKSWPNKRGLWQHLVRSHRTEAATTCGVCLKGCGSYNDLDIHLVETHPRNFEEEDSNSTCRVCGRYHNARPKLLQHSAIHSGEENRAVKLQYDCSLCDMTFSSRGFLTKHVREKHNILPQESYKNPSVEGELNQQPFGDSICSDDDDSQFEGFPVENSDSNDDEPSPKKFETESNSNIEENSSKVSPASVMNSTEIEADDIDKSCEAVNSNSNNVELPSLVDTSNQNSVSRDSFEGVEEFFNQKEVKPSSSDSDIDQEESVNSVLDVNKHESLARYSEDSLSHGSVVNNVKSFQSVSGLTQCSRQSSVPLDESSLQLSYANDTRYISQNITDSEVDNFVT</sequence>
<dbReference type="PANTHER" id="PTHR24408">
    <property type="entry name" value="ZINC FINGER PROTEIN"/>
    <property type="match status" value="1"/>
</dbReference>
<evidence type="ECO:0000259" key="11">
    <source>
        <dbReference type="PROSITE" id="PS51915"/>
    </source>
</evidence>
<feature type="compositionally biased region" description="Basic and acidic residues" evidence="9">
    <location>
        <begin position="300"/>
        <end position="315"/>
    </location>
</feature>
<dbReference type="FunFam" id="3.30.160.60:FF:000145">
    <property type="entry name" value="Zinc finger protein 574"/>
    <property type="match status" value="1"/>
</dbReference>
<keyword evidence="2 8" id="KW-0479">Metal-binding</keyword>
<evidence type="ECO:0000256" key="3">
    <source>
        <dbReference type="ARBA" id="ARBA00022737"/>
    </source>
</evidence>
<feature type="domain" description="C2H2-type" evidence="10">
    <location>
        <begin position="886"/>
        <end position="913"/>
    </location>
</feature>
<feature type="binding site" evidence="8">
    <location>
        <position position="15"/>
    </location>
    <ligand>
        <name>Zn(2+)</name>
        <dbReference type="ChEBI" id="CHEBI:29105"/>
    </ligand>
</feature>
<dbReference type="Pfam" id="PF00096">
    <property type="entry name" value="zf-C2H2"/>
    <property type="match status" value="5"/>
</dbReference>
<feature type="domain" description="C2H2-type" evidence="10">
    <location>
        <begin position="730"/>
        <end position="752"/>
    </location>
</feature>
<feature type="domain" description="C2H2-type" evidence="10">
    <location>
        <begin position="1357"/>
        <end position="1384"/>
    </location>
</feature>
<feature type="region of interest" description="Disordered" evidence="9">
    <location>
        <begin position="1122"/>
        <end position="1157"/>
    </location>
</feature>
<feature type="domain" description="C2H2-type" evidence="10">
    <location>
        <begin position="249"/>
        <end position="277"/>
    </location>
</feature>
<feature type="domain" description="C2H2-type" evidence="10">
    <location>
        <begin position="928"/>
        <end position="951"/>
    </location>
</feature>
<dbReference type="Gene3D" id="3.30.160.60">
    <property type="entry name" value="Classic Zinc Finger"/>
    <property type="match status" value="12"/>
</dbReference>
<dbReference type="SUPFAM" id="SSF57716">
    <property type="entry name" value="Glucocorticoid receptor-like (DNA-binding domain)"/>
    <property type="match status" value="1"/>
</dbReference>
<feature type="domain" description="C2H2-type" evidence="10">
    <location>
        <begin position="375"/>
        <end position="402"/>
    </location>
</feature>
<name>A0A1B6LZN0_9HEMI</name>
<evidence type="ECO:0000313" key="12">
    <source>
        <dbReference type="EMBL" id="JAT29090.1"/>
    </source>
</evidence>
<evidence type="ECO:0000256" key="5">
    <source>
        <dbReference type="ARBA" id="ARBA00022833"/>
    </source>
</evidence>
<evidence type="ECO:0000256" key="9">
    <source>
        <dbReference type="SAM" id="MobiDB-lite"/>
    </source>
</evidence>
<feature type="region of interest" description="Disordered" evidence="9">
    <location>
        <begin position="1540"/>
        <end position="1565"/>
    </location>
</feature>
<dbReference type="InterPro" id="IPR036236">
    <property type="entry name" value="Znf_C2H2_sf"/>
</dbReference>
<dbReference type="Gene3D" id="3.40.1800.20">
    <property type="match status" value="1"/>
</dbReference>
<accession>A0A1B6LZN0</accession>
<dbReference type="GO" id="GO:0005634">
    <property type="term" value="C:nucleus"/>
    <property type="evidence" value="ECO:0007669"/>
    <property type="project" value="UniProtKB-SubCell"/>
</dbReference>
<feature type="domain" description="C2H2-type" evidence="10">
    <location>
        <begin position="809"/>
        <end position="837"/>
    </location>
</feature>
<protein>
    <submittedName>
        <fullName evidence="12">Uncharacterized protein</fullName>
    </submittedName>
</protein>
<dbReference type="GO" id="GO:0008270">
    <property type="term" value="F:zinc ion binding"/>
    <property type="evidence" value="ECO:0007669"/>
    <property type="project" value="UniProtKB-UniRule"/>
</dbReference>
<dbReference type="SUPFAM" id="SSF57667">
    <property type="entry name" value="beta-beta-alpha zinc fingers"/>
    <property type="match status" value="5"/>
</dbReference>
<evidence type="ECO:0000256" key="1">
    <source>
        <dbReference type="ARBA" id="ARBA00004123"/>
    </source>
</evidence>
<dbReference type="PROSITE" id="PS50157">
    <property type="entry name" value="ZINC_FINGER_C2H2_2"/>
    <property type="match status" value="17"/>
</dbReference>
<dbReference type="PANTHER" id="PTHR24408:SF58">
    <property type="entry name" value="TRANSCRIPTION FACTOR (TFIIIA), PUTATIVE (AFU_ORTHOLOGUE AFUA_1G05150)-RELATED"/>
    <property type="match status" value="1"/>
</dbReference>
<comment type="subcellular location">
    <subcellularLocation>
        <location evidence="1">Nucleus</location>
    </subcellularLocation>
</comment>
<dbReference type="GO" id="GO:0000981">
    <property type="term" value="F:DNA-binding transcription factor activity, RNA polymerase II-specific"/>
    <property type="evidence" value="ECO:0007669"/>
    <property type="project" value="TreeGrafter"/>
</dbReference>
<proteinExistence type="predicted"/>
<organism evidence="12">
    <name type="scientific">Graphocephala atropunctata</name>
    <dbReference type="NCBI Taxonomy" id="36148"/>
    <lineage>
        <taxon>Eukaryota</taxon>
        <taxon>Metazoa</taxon>
        <taxon>Ecdysozoa</taxon>
        <taxon>Arthropoda</taxon>
        <taxon>Hexapoda</taxon>
        <taxon>Insecta</taxon>
        <taxon>Pterygota</taxon>
        <taxon>Neoptera</taxon>
        <taxon>Paraneoptera</taxon>
        <taxon>Hemiptera</taxon>
        <taxon>Auchenorrhyncha</taxon>
        <taxon>Membracoidea</taxon>
        <taxon>Cicadellidae</taxon>
        <taxon>Cicadellinae</taxon>
        <taxon>Cicadellini</taxon>
        <taxon>Graphocephala</taxon>
    </lineage>
</organism>
<dbReference type="EMBL" id="GEBQ01010887">
    <property type="protein sequence ID" value="JAT29090.1"/>
    <property type="molecule type" value="Transcribed_RNA"/>
</dbReference>
<feature type="binding site" evidence="8">
    <location>
        <position position="12"/>
    </location>
    <ligand>
        <name>Zn(2+)</name>
        <dbReference type="ChEBI" id="CHEBI:29105"/>
    </ligand>
</feature>
<evidence type="ECO:0000256" key="6">
    <source>
        <dbReference type="ARBA" id="ARBA00023242"/>
    </source>
</evidence>
<feature type="domain" description="C2H2-type" evidence="10">
    <location>
        <begin position="1391"/>
        <end position="1414"/>
    </location>
</feature>
<dbReference type="Pfam" id="PF07776">
    <property type="entry name" value="zf-AD"/>
    <property type="match status" value="1"/>
</dbReference>
<feature type="region of interest" description="Disordered" evidence="9">
    <location>
        <begin position="300"/>
        <end position="370"/>
    </location>
</feature>
<feature type="domain" description="C2H2-type" evidence="10">
    <location>
        <begin position="214"/>
        <end position="241"/>
    </location>
</feature>
<evidence type="ECO:0000256" key="2">
    <source>
        <dbReference type="ARBA" id="ARBA00022723"/>
    </source>
</evidence>
<feature type="domain" description="C2H2-type" evidence="10">
    <location>
        <begin position="174"/>
        <end position="201"/>
    </location>
</feature>
<feature type="domain" description="C2H2-type" evidence="10">
    <location>
        <begin position="565"/>
        <end position="593"/>
    </location>
</feature>
<keyword evidence="5 8" id="KW-0862">Zinc</keyword>
<keyword evidence="6" id="KW-0539">Nucleus</keyword>
<keyword evidence="4 7" id="KW-0863">Zinc-finger</keyword>
<feature type="region of interest" description="Disordered" evidence="9">
    <location>
        <begin position="1257"/>
        <end position="1281"/>
    </location>
</feature>